<evidence type="ECO:0000259" key="10">
    <source>
        <dbReference type="PROSITE" id="PS50109"/>
    </source>
</evidence>
<dbReference type="Pfam" id="PF02518">
    <property type="entry name" value="HATPase_c"/>
    <property type="match status" value="1"/>
</dbReference>
<evidence type="ECO:0000256" key="4">
    <source>
        <dbReference type="ARBA" id="ARBA00022679"/>
    </source>
</evidence>
<keyword evidence="8" id="KW-0902">Two-component regulatory system</keyword>
<keyword evidence="4" id="KW-0808">Transferase</keyword>
<evidence type="ECO:0000256" key="2">
    <source>
        <dbReference type="ARBA" id="ARBA00012438"/>
    </source>
</evidence>
<evidence type="ECO:0000256" key="5">
    <source>
        <dbReference type="ARBA" id="ARBA00022741"/>
    </source>
</evidence>
<feature type="transmembrane region" description="Helical" evidence="9">
    <location>
        <begin position="20"/>
        <end position="38"/>
    </location>
</feature>
<keyword evidence="9" id="KW-0472">Membrane</keyword>
<dbReference type="GO" id="GO:0016301">
    <property type="term" value="F:kinase activity"/>
    <property type="evidence" value="ECO:0007669"/>
    <property type="project" value="UniProtKB-KW"/>
</dbReference>
<feature type="transmembrane region" description="Helical" evidence="9">
    <location>
        <begin position="90"/>
        <end position="105"/>
    </location>
</feature>
<keyword evidence="7" id="KW-0067">ATP-binding</keyword>
<reference evidence="12" key="1">
    <citation type="journal article" date="2019" name="Int. J. Syst. Evol. Microbiol.">
        <title>The Global Catalogue of Microorganisms (GCM) 10K type strain sequencing project: providing services to taxonomists for standard genome sequencing and annotation.</title>
        <authorList>
            <consortium name="The Broad Institute Genomics Platform"/>
            <consortium name="The Broad Institute Genome Sequencing Center for Infectious Disease"/>
            <person name="Wu L."/>
            <person name="Ma J."/>
        </authorList>
    </citation>
    <scope>NUCLEOTIDE SEQUENCE [LARGE SCALE GENOMIC DNA]</scope>
    <source>
        <strain evidence="12">JCM 15933</strain>
    </source>
</reference>
<dbReference type="InterPro" id="IPR005467">
    <property type="entry name" value="His_kinase_dom"/>
</dbReference>
<dbReference type="InterPro" id="IPR003594">
    <property type="entry name" value="HATPase_dom"/>
</dbReference>
<dbReference type="Pfam" id="PF23539">
    <property type="entry name" value="DUF7134"/>
    <property type="match status" value="1"/>
</dbReference>
<dbReference type="EC" id="2.7.13.3" evidence="2"/>
<dbReference type="EMBL" id="BAAAQD010000020">
    <property type="protein sequence ID" value="GAA1548291.1"/>
    <property type="molecule type" value="Genomic_DNA"/>
</dbReference>
<feature type="transmembrane region" description="Helical" evidence="9">
    <location>
        <begin position="45"/>
        <end position="62"/>
    </location>
</feature>
<keyword evidence="9" id="KW-1133">Transmembrane helix</keyword>
<keyword evidence="9" id="KW-0812">Transmembrane</keyword>
<evidence type="ECO:0000313" key="12">
    <source>
        <dbReference type="Proteomes" id="UP001501470"/>
    </source>
</evidence>
<dbReference type="Proteomes" id="UP001501470">
    <property type="component" value="Unassembled WGS sequence"/>
</dbReference>
<evidence type="ECO:0000256" key="8">
    <source>
        <dbReference type="ARBA" id="ARBA00023012"/>
    </source>
</evidence>
<dbReference type="Gene3D" id="1.20.5.1930">
    <property type="match status" value="1"/>
</dbReference>
<evidence type="ECO:0000256" key="3">
    <source>
        <dbReference type="ARBA" id="ARBA00022553"/>
    </source>
</evidence>
<dbReference type="InterPro" id="IPR036890">
    <property type="entry name" value="HATPase_C_sf"/>
</dbReference>
<dbReference type="Pfam" id="PF07730">
    <property type="entry name" value="HisKA_3"/>
    <property type="match status" value="1"/>
</dbReference>
<feature type="transmembrane region" description="Helical" evidence="9">
    <location>
        <begin position="135"/>
        <end position="155"/>
    </location>
</feature>
<comment type="caution">
    <text evidence="11">The sequence shown here is derived from an EMBL/GenBank/DDBJ whole genome shotgun (WGS) entry which is preliminary data.</text>
</comment>
<keyword evidence="3" id="KW-0597">Phosphoprotein</keyword>
<accession>A0ABP4MPI2</accession>
<evidence type="ECO:0000256" key="1">
    <source>
        <dbReference type="ARBA" id="ARBA00000085"/>
    </source>
</evidence>
<feature type="domain" description="Histidine kinase" evidence="10">
    <location>
        <begin position="306"/>
        <end position="394"/>
    </location>
</feature>
<evidence type="ECO:0000313" key="11">
    <source>
        <dbReference type="EMBL" id="GAA1548291.1"/>
    </source>
</evidence>
<evidence type="ECO:0000256" key="6">
    <source>
        <dbReference type="ARBA" id="ARBA00022777"/>
    </source>
</evidence>
<dbReference type="SUPFAM" id="SSF55874">
    <property type="entry name" value="ATPase domain of HSP90 chaperone/DNA topoisomerase II/histidine kinase"/>
    <property type="match status" value="1"/>
</dbReference>
<protein>
    <recommendedName>
        <fullName evidence="2">histidine kinase</fullName>
        <ecNumber evidence="2">2.7.13.3</ecNumber>
    </recommendedName>
</protein>
<evidence type="ECO:0000256" key="9">
    <source>
        <dbReference type="SAM" id="Phobius"/>
    </source>
</evidence>
<evidence type="ECO:0000256" key="7">
    <source>
        <dbReference type="ARBA" id="ARBA00022840"/>
    </source>
</evidence>
<dbReference type="PANTHER" id="PTHR24421:SF10">
    <property type="entry name" value="NITRATE_NITRITE SENSOR PROTEIN NARQ"/>
    <property type="match status" value="1"/>
</dbReference>
<dbReference type="PROSITE" id="PS50109">
    <property type="entry name" value="HIS_KIN"/>
    <property type="match status" value="1"/>
</dbReference>
<proteinExistence type="predicted"/>
<organism evidence="11 12">
    <name type="scientific">Dactylosporangium maewongense</name>
    <dbReference type="NCBI Taxonomy" id="634393"/>
    <lineage>
        <taxon>Bacteria</taxon>
        <taxon>Bacillati</taxon>
        <taxon>Actinomycetota</taxon>
        <taxon>Actinomycetes</taxon>
        <taxon>Micromonosporales</taxon>
        <taxon>Micromonosporaceae</taxon>
        <taxon>Dactylosporangium</taxon>
    </lineage>
</organism>
<keyword evidence="6 11" id="KW-0418">Kinase</keyword>
<dbReference type="InterPro" id="IPR011712">
    <property type="entry name" value="Sig_transdc_His_kin_sub3_dim/P"/>
</dbReference>
<keyword evidence="12" id="KW-1185">Reference proteome</keyword>
<feature type="transmembrane region" description="Helical" evidence="9">
    <location>
        <begin position="110"/>
        <end position="129"/>
    </location>
</feature>
<sequence length="396" mass="42368">MSGSTPADRFGGLSTPVVDALFASGLTVATCLAGLAYQPADWRRFDGLAVLMGCLTCLPLAARRRWPMSALLATCAGYTGYLQLGYPPSLLWWGPVLGLYTVVVLRPGRWAVAGSVVTAAVVGFSGVKAPALPPLVVVIQPLLVLAGVWVLGGGARALADRNRQLAVLTARLRREQRDRARHAVAEERVRIARELHDVVAHHMSVISVQVGLARYVFASDPPTARTALDTIAGAGREAQQEMRRLLMVLRVGVDEEDAGRFGTLVPGLARIGDLVDRVRATGLPVEVEVHTVDPVPPLPAHLDLCVYRVIQESLTNVLKHAGPATATVTVEHRPGAVTARIVDDGRGVVEQSWPEPGYGLLGMRERVRLYGGTLSTGPRPEGGYMVQLTLPVPVRS</sequence>
<dbReference type="PANTHER" id="PTHR24421">
    <property type="entry name" value="NITRATE/NITRITE SENSOR PROTEIN NARX-RELATED"/>
    <property type="match status" value="1"/>
</dbReference>
<gene>
    <name evidence="11" type="ORF">GCM10009827_080730</name>
</gene>
<dbReference type="InterPro" id="IPR050482">
    <property type="entry name" value="Sensor_HK_TwoCompSys"/>
</dbReference>
<dbReference type="CDD" id="cd16917">
    <property type="entry name" value="HATPase_UhpB-NarQ-NarX-like"/>
    <property type="match status" value="1"/>
</dbReference>
<comment type="catalytic activity">
    <reaction evidence="1">
        <text>ATP + protein L-histidine = ADP + protein N-phospho-L-histidine.</text>
        <dbReference type="EC" id="2.7.13.3"/>
    </reaction>
</comment>
<dbReference type="InterPro" id="IPR055558">
    <property type="entry name" value="DUF7134"/>
</dbReference>
<keyword evidence="5" id="KW-0547">Nucleotide-binding</keyword>
<dbReference type="Gene3D" id="3.30.565.10">
    <property type="entry name" value="Histidine kinase-like ATPase, C-terminal domain"/>
    <property type="match status" value="1"/>
</dbReference>
<name>A0ABP4MPI2_9ACTN</name>